<reference evidence="3 4" key="1">
    <citation type="journal article" date="2020" name="Antonie Van Leeuwenhoek">
        <title>Rhodopirellula heiligendammensis sp. nov., Rhodopirellula pilleata sp. nov., and Rhodopirellula solitaria sp. nov. isolated from natural or artificial marine surfaces in Northern Germany and California, USA, and emended description of the genus Rhodopirellula.</title>
        <authorList>
            <person name="Kallscheuer N."/>
            <person name="Wiegand S."/>
            <person name="Jogler M."/>
            <person name="Boedeker C."/>
            <person name="Peeters S.H."/>
            <person name="Rast P."/>
            <person name="Heuer A."/>
            <person name="Jetten M.S.M."/>
            <person name="Rohde M."/>
            <person name="Jogler C."/>
        </authorList>
    </citation>
    <scope>NUCLEOTIDE SEQUENCE [LARGE SCALE GENOMIC DNA]</scope>
    <source>
        <strain evidence="3 4">Poly21</strain>
    </source>
</reference>
<keyword evidence="4" id="KW-1185">Reference proteome</keyword>
<evidence type="ECO:0000313" key="3">
    <source>
        <dbReference type="EMBL" id="TWU10691.1"/>
    </source>
</evidence>
<protein>
    <submittedName>
        <fullName evidence="3">Uncharacterized protein</fullName>
    </submittedName>
</protein>
<evidence type="ECO:0000256" key="2">
    <source>
        <dbReference type="SAM" id="Phobius"/>
    </source>
</evidence>
<name>A0A5C6BGS7_9BACT</name>
<dbReference type="EMBL" id="SJPU01000003">
    <property type="protein sequence ID" value="TWU10691.1"/>
    <property type="molecule type" value="Genomic_DNA"/>
</dbReference>
<dbReference type="RefSeq" id="WP_302120047.1">
    <property type="nucleotide sequence ID" value="NZ_SJPU01000003.1"/>
</dbReference>
<feature type="region of interest" description="Disordered" evidence="1">
    <location>
        <begin position="1"/>
        <end position="20"/>
    </location>
</feature>
<keyword evidence="2" id="KW-0812">Transmembrane</keyword>
<gene>
    <name evidence="3" type="ORF">Poly21_45970</name>
</gene>
<organism evidence="3 4">
    <name type="scientific">Allorhodopirellula heiligendammensis</name>
    <dbReference type="NCBI Taxonomy" id="2714739"/>
    <lineage>
        <taxon>Bacteria</taxon>
        <taxon>Pseudomonadati</taxon>
        <taxon>Planctomycetota</taxon>
        <taxon>Planctomycetia</taxon>
        <taxon>Pirellulales</taxon>
        <taxon>Pirellulaceae</taxon>
        <taxon>Allorhodopirellula</taxon>
    </lineage>
</organism>
<dbReference type="AlphaFoldDB" id="A0A5C6BGS7"/>
<keyword evidence="2" id="KW-1133">Transmembrane helix</keyword>
<keyword evidence="2" id="KW-0472">Membrane</keyword>
<evidence type="ECO:0000256" key="1">
    <source>
        <dbReference type="SAM" id="MobiDB-lite"/>
    </source>
</evidence>
<dbReference type="Proteomes" id="UP000319908">
    <property type="component" value="Unassembled WGS sequence"/>
</dbReference>
<evidence type="ECO:0000313" key="4">
    <source>
        <dbReference type="Proteomes" id="UP000319908"/>
    </source>
</evidence>
<feature type="transmembrane region" description="Helical" evidence="2">
    <location>
        <begin position="28"/>
        <end position="47"/>
    </location>
</feature>
<comment type="caution">
    <text evidence="3">The sequence shown here is derived from an EMBL/GenBank/DDBJ whole genome shotgun (WGS) entry which is preliminary data.</text>
</comment>
<proteinExistence type="predicted"/>
<sequence>MTLMQSRYLGSDHSGCRHRDARQQTGSVSLMLVLILALLVGTFAVSLSGRAAQQRRATQHHQTIAVLESAIDGVSRADFADDETLRLPIDENAGRWIEVRRMSESGDELHLYQATQFQDDRPGLSILRSTPVE</sequence>
<accession>A0A5C6BGS7</accession>